<dbReference type="AlphaFoldDB" id="A0A1B0A5S2"/>
<protein>
    <submittedName>
        <fullName evidence="1">Uncharacterized protein</fullName>
    </submittedName>
</protein>
<evidence type="ECO:0000313" key="1">
    <source>
        <dbReference type="EnsemblMetazoa" id="GPAI035294-PA"/>
    </source>
</evidence>
<proteinExistence type="predicted"/>
<organism evidence="1 2">
    <name type="scientific">Glossina pallidipes</name>
    <name type="common">Tsetse fly</name>
    <dbReference type="NCBI Taxonomy" id="7398"/>
    <lineage>
        <taxon>Eukaryota</taxon>
        <taxon>Metazoa</taxon>
        <taxon>Ecdysozoa</taxon>
        <taxon>Arthropoda</taxon>
        <taxon>Hexapoda</taxon>
        <taxon>Insecta</taxon>
        <taxon>Pterygota</taxon>
        <taxon>Neoptera</taxon>
        <taxon>Endopterygota</taxon>
        <taxon>Diptera</taxon>
        <taxon>Brachycera</taxon>
        <taxon>Muscomorpha</taxon>
        <taxon>Hippoboscoidea</taxon>
        <taxon>Glossinidae</taxon>
        <taxon>Glossina</taxon>
    </lineage>
</organism>
<dbReference type="Proteomes" id="UP000092445">
    <property type="component" value="Unassembled WGS sequence"/>
</dbReference>
<sequence length="118" mass="13232">MEMKQKENKTTTSLMFLGTSEKSIVAYFKINKQHAYVVQQMLKTPILYHQEGRIKACNKYNNNNKNNTRTNTFTATTATSPTTTSTNTTTTTINTATATTTTTTTTTASTICYYYNPK</sequence>
<reference evidence="2" key="1">
    <citation type="submission" date="2014-03" db="EMBL/GenBank/DDBJ databases">
        <authorList>
            <person name="Aksoy S."/>
            <person name="Warren W."/>
            <person name="Wilson R.K."/>
        </authorList>
    </citation>
    <scope>NUCLEOTIDE SEQUENCE [LARGE SCALE GENOMIC DNA]</scope>
    <source>
        <strain evidence="2">IAEA</strain>
    </source>
</reference>
<name>A0A1B0A5S2_GLOPL</name>
<accession>A0A1B0A5S2</accession>
<reference evidence="1" key="2">
    <citation type="submission" date="2020-05" db="UniProtKB">
        <authorList>
            <consortium name="EnsemblMetazoa"/>
        </authorList>
    </citation>
    <scope>IDENTIFICATION</scope>
    <source>
        <strain evidence="1">IAEA</strain>
    </source>
</reference>
<evidence type="ECO:0000313" key="2">
    <source>
        <dbReference type="Proteomes" id="UP000092445"/>
    </source>
</evidence>
<keyword evidence="2" id="KW-1185">Reference proteome</keyword>
<dbReference type="EnsemblMetazoa" id="GPAI035294-RA">
    <property type="protein sequence ID" value="GPAI035294-PA"/>
    <property type="gene ID" value="GPAI035294"/>
</dbReference>
<dbReference type="VEuPathDB" id="VectorBase:GPAI035294"/>